<gene>
    <name evidence="2" type="ORF">P8C59_000853</name>
</gene>
<feature type="compositionally biased region" description="Low complexity" evidence="1">
    <location>
        <begin position="1134"/>
        <end position="1168"/>
    </location>
</feature>
<evidence type="ECO:0000313" key="3">
    <source>
        <dbReference type="Proteomes" id="UP001217918"/>
    </source>
</evidence>
<dbReference type="PANTHER" id="PTHR37542">
    <property type="entry name" value="HELO DOMAIN-CONTAINING PROTEIN-RELATED"/>
    <property type="match status" value="1"/>
</dbReference>
<evidence type="ECO:0000313" key="2">
    <source>
        <dbReference type="EMBL" id="KAK2067088.1"/>
    </source>
</evidence>
<comment type="caution">
    <text evidence="2">The sequence shown here is derived from an EMBL/GenBank/DDBJ whole genome shotgun (WGS) entry which is preliminary data.</text>
</comment>
<dbReference type="EMBL" id="JAQQPM010000001">
    <property type="protein sequence ID" value="KAK2067088.1"/>
    <property type="molecule type" value="Genomic_DNA"/>
</dbReference>
<proteinExistence type="predicted"/>
<feature type="region of interest" description="Disordered" evidence="1">
    <location>
        <begin position="970"/>
        <end position="993"/>
    </location>
</feature>
<name>A0AAD9HX05_9PEZI</name>
<keyword evidence="3" id="KW-1185">Reference proteome</keyword>
<dbReference type="Proteomes" id="UP001217918">
    <property type="component" value="Unassembled WGS sequence"/>
</dbReference>
<dbReference type="Gene3D" id="1.20.120.1020">
    <property type="entry name" value="Prion-inhibition and propagation, HeLo domain"/>
    <property type="match status" value="1"/>
</dbReference>
<protein>
    <submittedName>
        <fullName evidence="2">Uncharacterized protein</fullName>
    </submittedName>
</protein>
<feature type="region of interest" description="Disordered" evidence="1">
    <location>
        <begin position="570"/>
        <end position="608"/>
    </location>
</feature>
<feature type="region of interest" description="Disordered" evidence="1">
    <location>
        <begin position="1198"/>
        <end position="1272"/>
    </location>
</feature>
<evidence type="ECO:0000256" key="1">
    <source>
        <dbReference type="SAM" id="MobiDB-lite"/>
    </source>
</evidence>
<accession>A0AAD9HX05</accession>
<dbReference type="InterPro" id="IPR038305">
    <property type="entry name" value="HeLo_sf"/>
</dbReference>
<feature type="region of interest" description="Disordered" evidence="1">
    <location>
        <begin position="188"/>
        <end position="213"/>
    </location>
</feature>
<dbReference type="AlphaFoldDB" id="A0AAD9HX05"/>
<feature type="region of interest" description="Disordered" evidence="1">
    <location>
        <begin position="768"/>
        <end position="888"/>
    </location>
</feature>
<reference evidence="2" key="1">
    <citation type="journal article" date="2023" name="Mol. Plant Microbe Interact.">
        <title>Elucidating the Obligate Nature and Biological Capacity of an Invasive Fungal Corn Pathogen.</title>
        <authorList>
            <person name="MacCready J.S."/>
            <person name="Roggenkamp E.M."/>
            <person name="Gdanetz K."/>
            <person name="Chilvers M.I."/>
        </authorList>
    </citation>
    <scope>NUCLEOTIDE SEQUENCE</scope>
    <source>
        <strain evidence="2">PM02</strain>
    </source>
</reference>
<feature type="region of interest" description="Disordered" evidence="1">
    <location>
        <begin position="1131"/>
        <end position="1179"/>
    </location>
</feature>
<feature type="compositionally biased region" description="Low complexity" evidence="1">
    <location>
        <begin position="841"/>
        <end position="856"/>
    </location>
</feature>
<sequence>MDSFVPMGGVPVPAFQRRLSRLYNDTKRVSDFVKAAVQSTEAEADPEIKSLHRKLRIQKDRLVSWGLGWSDPNQQQSAAELFIDSSLSKAGLTEVVGSILSTIKDILAEAEPLWQSSRRLAGEQVDKAGADAPPPPKRGEKIQLVVWDKSRFEDLIRDLTTSVDTLYDLSRTRSSQFAAQSQAAVREHLAKSAASPEDMRPFESSRMQTPQQIDPRSLTNLRSIQAEPMTELPVEEHPREIVFMSRQTYSELASASSSAQRAPLLLEYAPFDPIYATTGIMPPMERFEKLSAGLQAEPQRSPGSWAGLPRLLGYFEDMDHARLGLVYRFPPTFNPVRFENLTQNPLYSLCSLADLLSRPDFEPTLEAKFRLAANLANTVFDMHARGITHGNLVDANVSFCNAVGTDPEVSGEVTGEVDIRRPLVSAFDLFSDPAMDGQPGPVSPYKHPLDPRTTAKSPLRNQADSKTFDLYSLAMVLLSVGLWTKLENLIRRPESPIIPESLLEQLATRCGTLYMKAVQACWNAVDQEIAGRLSSEQVVARVQLRASRYLEACCILDGVNQLEERLGDDLAESQPPAPHASQGMSEAVRMTEAETGTHRPRPAARTRLYPHVPLPPEAVRYWNTVVMPQVNTALRHFYRKSPESVEISLESIGESAARTVPTVLVVCTSVNKVRSILKKKLGQLFSETTGLALKVCRGQVLRSRNERPGRSMAGGHDAGDDEVVAANPGFQERPQNGASIGAWIGDRHLPPVSFGGMIVVDDEPYGMTVHHMLDDPEPQQPQPQPQHAWRSMAEPRDAPQHPTAWSAAQYSPAPESEEADSSGTEDSAYACEFSDTDSDASDSPITSDTSSDAGSDGSDDSDLGRRPQSYDPYAFDQPGDVPGIEPGCGAGYFVTQPALDDVAPGFYPNAATADEDHLDTYALGTMYASSGLRRRPDAATGLVHEIDWALFAFVDVRRPDGNAIPRTAADATKRAGKRLSTATTATAPVPVGESDRDSAAAAAAAILPTGVAPAASLPGLAVQCMARTSGLQTGLILPSLTSIKMVGRTSPCHTYQVTTSPPSPSPPAFLPMGLPGDSGAWLVHPPTGDLCGHVLAWSARKRVAYITPMEVLLRDVADALDAATVRLPGAPLPSVRRLSSASSAGRSSRRVSALSARSAAAASSSSSRQDPRSNKVSVLSDRTAARYSWRYSGRVSARWDGAEEQGEEREGAEKDDVDAATPEGPSRTGEGRGPRASGSGQRVPPYQEKRDSEMQLAGRGVSWGRWDARRRP</sequence>
<organism evidence="2 3">
    <name type="scientific">Phyllachora maydis</name>
    <dbReference type="NCBI Taxonomy" id="1825666"/>
    <lineage>
        <taxon>Eukaryota</taxon>
        <taxon>Fungi</taxon>
        <taxon>Dikarya</taxon>
        <taxon>Ascomycota</taxon>
        <taxon>Pezizomycotina</taxon>
        <taxon>Sordariomycetes</taxon>
        <taxon>Sordariomycetidae</taxon>
        <taxon>Phyllachorales</taxon>
        <taxon>Phyllachoraceae</taxon>
        <taxon>Phyllachora</taxon>
    </lineage>
</organism>
<dbReference type="PANTHER" id="PTHR37542:SF2">
    <property type="entry name" value="PROTEIN KINASE DOMAIN-CONTAINING PROTEIN"/>
    <property type="match status" value="1"/>
</dbReference>